<name>A0A1I7YXE0_9BILA</name>
<proteinExistence type="predicted"/>
<protein>
    <submittedName>
        <fullName evidence="3">F-box domain-containing protein</fullName>
    </submittedName>
</protein>
<keyword evidence="1" id="KW-0175">Coiled coil</keyword>
<dbReference type="AlphaFoldDB" id="A0A1I7YXE0"/>
<sequence>MDRVPLRFTEEVLLQLEMEESKRRNLKRKLQAIRTLASIWSGIANRPRKYANLKIYFDPHEVVFYLESDRKPVALEDLGSIVIDEFLISDNRPRDGLHCDPLTESSLKQLKKLLRRGNPCELSVYCRNEHPLLQQLCLAPARVTKLKCFYFPITCREEVFVRILERRTLGSFAFWRETFLTPELLRLLLAFLPTREFHHLSIAVTTDSSVSIQTLTNELIDTVLSMEGRRRCIFWAGGRNFQLCSRRFGDGVQSNVRLMYENESHYVAVCFT</sequence>
<keyword evidence="2" id="KW-1185">Reference proteome</keyword>
<feature type="coiled-coil region" evidence="1">
    <location>
        <begin position="9"/>
        <end position="36"/>
    </location>
</feature>
<evidence type="ECO:0000256" key="1">
    <source>
        <dbReference type="SAM" id="Coils"/>
    </source>
</evidence>
<evidence type="ECO:0000313" key="2">
    <source>
        <dbReference type="Proteomes" id="UP000095287"/>
    </source>
</evidence>
<dbReference type="WBParaSite" id="L893_g20667.t1">
    <property type="protein sequence ID" value="L893_g20667.t1"/>
    <property type="gene ID" value="L893_g20667"/>
</dbReference>
<accession>A0A1I7YXE0</accession>
<organism evidence="2 3">
    <name type="scientific">Steinernema glaseri</name>
    <dbReference type="NCBI Taxonomy" id="37863"/>
    <lineage>
        <taxon>Eukaryota</taxon>
        <taxon>Metazoa</taxon>
        <taxon>Ecdysozoa</taxon>
        <taxon>Nematoda</taxon>
        <taxon>Chromadorea</taxon>
        <taxon>Rhabditida</taxon>
        <taxon>Tylenchina</taxon>
        <taxon>Panagrolaimomorpha</taxon>
        <taxon>Strongyloidoidea</taxon>
        <taxon>Steinernematidae</taxon>
        <taxon>Steinernema</taxon>
    </lineage>
</organism>
<reference evidence="3" key="1">
    <citation type="submission" date="2016-11" db="UniProtKB">
        <authorList>
            <consortium name="WormBaseParasite"/>
        </authorList>
    </citation>
    <scope>IDENTIFICATION</scope>
</reference>
<evidence type="ECO:0000313" key="3">
    <source>
        <dbReference type="WBParaSite" id="L893_g20667.t1"/>
    </source>
</evidence>
<dbReference type="Proteomes" id="UP000095287">
    <property type="component" value="Unplaced"/>
</dbReference>